<dbReference type="Gene3D" id="3.10.180.10">
    <property type="entry name" value="2,3-Dihydroxybiphenyl 1,2-Dioxygenase, domain 1"/>
    <property type="match status" value="1"/>
</dbReference>
<dbReference type="Proteomes" id="UP000199103">
    <property type="component" value="Chromosome I"/>
</dbReference>
<evidence type="ECO:0000259" key="1">
    <source>
        <dbReference type="PROSITE" id="PS51819"/>
    </source>
</evidence>
<reference evidence="2 3" key="1">
    <citation type="submission" date="2016-10" db="EMBL/GenBank/DDBJ databases">
        <authorList>
            <person name="de Groot N.N."/>
        </authorList>
    </citation>
    <scope>NUCLEOTIDE SEQUENCE [LARGE SCALE GENOMIC DNA]</scope>
    <source>
        <strain evidence="2 3">DSM 21800</strain>
    </source>
</reference>
<gene>
    <name evidence="2" type="ORF">SAMN04489812_1252</name>
</gene>
<evidence type="ECO:0000313" key="2">
    <source>
        <dbReference type="EMBL" id="SDS22182.1"/>
    </source>
</evidence>
<organism evidence="2 3">
    <name type="scientific">Microlunatus soli</name>
    <dbReference type="NCBI Taxonomy" id="630515"/>
    <lineage>
        <taxon>Bacteria</taxon>
        <taxon>Bacillati</taxon>
        <taxon>Actinomycetota</taxon>
        <taxon>Actinomycetes</taxon>
        <taxon>Propionibacteriales</taxon>
        <taxon>Propionibacteriaceae</taxon>
        <taxon>Microlunatus</taxon>
    </lineage>
</organism>
<dbReference type="EMBL" id="LT629772">
    <property type="protein sequence ID" value="SDS22182.1"/>
    <property type="molecule type" value="Genomic_DNA"/>
</dbReference>
<evidence type="ECO:0000313" key="3">
    <source>
        <dbReference type="Proteomes" id="UP000199103"/>
    </source>
</evidence>
<dbReference type="PROSITE" id="PS51819">
    <property type="entry name" value="VOC"/>
    <property type="match status" value="1"/>
</dbReference>
<proteinExistence type="predicted"/>
<accession>A0A1H1QFD4</accession>
<name>A0A1H1QFD4_9ACTN</name>
<dbReference type="PANTHER" id="PTHR35908:SF1">
    <property type="entry name" value="CONSERVED PROTEIN"/>
    <property type="match status" value="1"/>
</dbReference>
<dbReference type="RefSeq" id="WP_091521539.1">
    <property type="nucleotide sequence ID" value="NZ_LT629772.1"/>
</dbReference>
<protein>
    <recommendedName>
        <fullName evidence="1">VOC domain-containing protein</fullName>
    </recommendedName>
</protein>
<sequence>MTSPTKAPAAKKSPIGFGATVLDTPDPGALARFYAELLGWRVTEADDDWAVISGDGGELMFQQAQEFRPSTWPDAEIPQQFHLDLEAPDLEAAEAYALSIGAVRRRTADEPSDRFRVFVDPSGHPFCLCISAAPQD</sequence>
<dbReference type="CDD" id="cd06587">
    <property type="entry name" value="VOC"/>
    <property type="match status" value="1"/>
</dbReference>
<dbReference type="OrthoDB" id="1645442at2"/>
<dbReference type="STRING" id="630515.SAMN04489812_1252"/>
<keyword evidence="3" id="KW-1185">Reference proteome</keyword>
<dbReference type="Pfam" id="PF18029">
    <property type="entry name" value="Glyoxalase_6"/>
    <property type="match status" value="1"/>
</dbReference>
<dbReference type="AlphaFoldDB" id="A0A1H1QFD4"/>
<dbReference type="InterPro" id="IPR041581">
    <property type="entry name" value="Glyoxalase_6"/>
</dbReference>
<dbReference type="InterPro" id="IPR029068">
    <property type="entry name" value="Glyas_Bleomycin-R_OHBP_Dase"/>
</dbReference>
<feature type="domain" description="VOC" evidence="1">
    <location>
        <begin position="16"/>
        <end position="131"/>
    </location>
</feature>
<dbReference type="SUPFAM" id="SSF54593">
    <property type="entry name" value="Glyoxalase/Bleomycin resistance protein/Dihydroxybiphenyl dioxygenase"/>
    <property type="match status" value="1"/>
</dbReference>
<dbReference type="InterPro" id="IPR037523">
    <property type="entry name" value="VOC_core"/>
</dbReference>
<dbReference type="PANTHER" id="PTHR35908">
    <property type="entry name" value="HYPOTHETICAL FUSION PROTEIN"/>
    <property type="match status" value="1"/>
</dbReference>